<proteinExistence type="predicted"/>
<organism evidence="2 3">
    <name type="scientific">Babesia duncani</name>
    <dbReference type="NCBI Taxonomy" id="323732"/>
    <lineage>
        <taxon>Eukaryota</taxon>
        <taxon>Sar</taxon>
        <taxon>Alveolata</taxon>
        <taxon>Apicomplexa</taxon>
        <taxon>Aconoidasida</taxon>
        <taxon>Piroplasmida</taxon>
        <taxon>Babesiidae</taxon>
        <taxon>Babesia</taxon>
    </lineage>
</organism>
<name>A0AAD9UQ67_9APIC</name>
<comment type="caution">
    <text evidence="2">The sequence shown here is derived from an EMBL/GenBank/DDBJ whole genome shotgun (WGS) entry which is preliminary data.</text>
</comment>
<accession>A0AAD9UQ67</accession>
<dbReference type="Proteomes" id="UP001214638">
    <property type="component" value="Unassembled WGS sequence"/>
</dbReference>
<evidence type="ECO:0000313" key="3">
    <source>
        <dbReference type="Proteomes" id="UP001214638"/>
    </source>
</evidence>
<feature type="coiled-coil region" evidence="1">
    <location>
        <begin position="329"/>
        <end position="363"/>
    </location>
</feature>
<keyword evidence="1" id="KW-0175">Coiled coil</keyword>
<sequence length="655" mass="75615">MDPIKVLERLEDEATDSIYMPTTLQYYDGIFNREPLNDTLYSLFVPCTNVPERKNRFKRPRIECTNDMEPSGSMECDLEVLEKACSGFKIPFVSNTTNMKHLNESIDLLRSCLEEFTALTYEENDSNSDAVAKFDSIVDSFLSSLDSANIKEIELENEVNSNSEPFNNIDSLVKYDFEKKVIKEQLRAMVLCCNWILEMGDCTNIALNLQNKPEVIENPDIILKITMEIKECNRNITLYSHVYQILTNALRNKEAVLDKLIYGFMTRINFLKQIINTDKAFEAKMWSKLQMQMNEQPIEDYTKCSEVHADSIGLIRSEMQSRMFAKGVCDRLQKEHEIALQQLSSLNSKHHDIKRHLDNLKKQFKELISSLEISVEDYYKIQDSKLLPPVLYKLLEQMYLFSFSSPMRDVSFSVVKGPSVLLEMSLAIPKDLPMPTQETTNKIFPLVYRFAFEDEQIIISHIPKGLLAFDIGDEIVIDSSIWGLEDFPTTLKLSDHFETALSIAYEHGQYCAWDVYIFESYKSSSKSSLPMNLLPPQLAEIKTMSKYKYLQDDTWKLSNEATSIMVHVKFVPGQLLEFNFTDYQAESTLNVQVESTSLVQLYEDKISFCKGESMESIFQELTPEIIGHFGDEYNLYKCAIAFQSYAHLLDWISQK</sequence>
<keyword evidence="3" id="KW-1185">Reference proteome</keyword>
<reference evidence="2" key="1">
    <citation type="journal article" date="2023" name="Nat. Microbiol.">
        <title>Babesia duncani multi-omics identifies virulence factors and drug targets.</title>
        <authorList>
            <person name="Singh P."/>
            <person name="Lonardi S."/>
            <person name="Liang Q."/>
            <person name="Vydyam P."/>
            <person name="Khabirova E."/>
            <person name="Fang T."/>
            <person name="Gihaz S."/>
            <person name="Thekkiniath J."/>
            <person name="Munshi M."/>
            <person name="Abel S."/>
            <person name="Ciampossin L."/>
            <person name="Batugedara G."/>
            <person name="Gupta M."/>
            <person name="Lu X.M."/>
            <person name="Lenz T."/>
            <person name="Chakravarty S."/>
            <person name="Cornillot E."/>
            <person name="Hu Y."/>
            <person name="Ma W."/>
            <person name="Gonzalez L.M."/>
            <person name="Sanchez S."/>
            <person name="Estrada K."/>
            <person name="Sanchez-Flores A."/>
            <person name="Montero E."/>
            <person name="Harb O.S."/>
            <person name="Le Roch K.G."/>
            <person name="Mamoun C.B."/>
        </authorList>
    </citation>
    <scope>NUCLEOTIDE SEQUENCE</scope>
    <source>
        <strain evidence="2">WA1</strain>
    </source>
</reference>
<gene>
    <name evidence="2" type="ORF">BdWA1_000637</name>
</gene>
<protein>
    <submittedName>
        <fullName evidence="2">Uncharacterized protein</fullName>
    </submittedName>
</protein>
<dbReference type="GeneID" id="94334935"/>
<dbReference type="RefSeq" id="XP_067804476.1">
    <property type="nucleotide sequence ID" value="XM_067945685.1"/>
</dbReference>
<dbReference type="AlphaFoldDB" id="A0AAD9UQ67"/>
<dbReference type="KEGG" id="bdw:94334935"/>
<evidence type="ECO:0000313" key="2">
    <source>
        <dbReference type="EMBL" id="KAK2197634.1"/>
    </source>
</evidence>
<evidence type="ECO:0000256" key="1">
    <source>
        <dbReference type="SAM" id="Coils"/>
    </source>
</evidence>
<dbReference type="EMBL" id="JALLKP010000001">
    <property type="protein sequence ID" value="KAK2197634.1"/>
    <property type="molecule type" value="Genomic_DNA"/>
</dbReference>